<evidence type="ECO:0000256" key="3">
    <source>
        <dbReference type="SAM" id="MobiDB-lite"/>
    </source>
</evidence>
<dbReference type="SUPFAM" id="SSF46689">
    <property type="entry name" value="Homeodomain-like"/>
    <property type="match status" value="1"/>
</dbReference>
<comment type="caution">
    <text evidence="5">The sequence shown here is derived from an EMBL/GenBank/DDBJ whole genome shotgun (WGS) entry which is preliminary data.</text>
</comment>
<feature type="DNA-binding region" description="H-T-H motif" evidence="2">
    <location>
        <begin position="46"/>
        <end position="65"/>
    </location>
</feature>
<evidence type="ECO:0000313" key="6">
    <source>
        <dbReference type="Proteomes" id="UP000557772"/>
    </source>
</evidence>
<dbReference type="InterPro" id="IPR036271">
    <property type="entry name" value="Tet_transcr_reg_TetR-rel_C_sf"/>
</dbReference>
<dbReference type="InterPro" id="IPR050109">
    <property type="entry name" value="HTH-type_TetR-like_transc_reg"/>
</dbReference>
<feature type="region of interest" description="Disordered" evidence="3">
    <location>
        <begin position="1"/>
        <end position="24"/>
    </location>
</feature>
<gene>
    <name evidence="5" type="ORF">HJ588_12760</name>
</gene>
<accession>A0A849AI64</accession>
<dbReference type="InterPro" id="IPR041583">
    <property type="entry name" value="TetR_C_31"/>
</dbReference>
<dbReference type="PANTHER" id="PTHR30055:SF231">
    <property type="entry name" value="TRANSCRIPTIONAL REGULATORY PROTEIN (PROBABLY DEOR-FAMILY)-RELATED"/>
    <property type="match status" value="1"/>
</dbReference>
<reference evidence="5 6" key="1">
    <citation type="submission" date="2020-05" db="EMBL/GenBank/DDBJ databases">
        <title>Flexivirga sp. ID2601S isolated from air conditioner.</title>
        <authorList>
            <person name="Kim D.H."/>
        </authorList>
    </citation>
    <scope>NUCLEOTIDE SEQUENCE [LARGE SCALE GENOMIC DNA]</scope>
    <source>
        <strain evidence="5 6">ID2601S</strain>
    </source>
</reference>
<evidence type="ECO:0000313" key="5">
    <source>
        <dbReference type="EMBL" id="NNG40135.1"/>
    </source>
</evidence>
<dbReference type="Pfam" id="PF17940">
    <property type="entry name" value="TetR_C_31"/>
    <property type="match status" value="1"/>
</dbReference>
<evidence type="ECO:0000256" key="2">
    <source>
        <dbReference type="PROSITE-ProRule" id="PRU00335"/>
    </source>
</evidence>
<protein>
    <recommendedName>
        <fullName evidence="4">HTH tetR-type domain-containing protein</fullName>
    </recommendedName>
</protein>
<dbReference type="EMBL" id="JABENB010000002">
    <property type="protein sequence ID" value="NNG40135.1"/>
    <property type="molecule type" value="Genomic_DNA"/>
</dbReference>
<dbReference type="GO" id="GO:0000976">
    <property type="term" value="F:transcription cis-regulatory region binding"/>
    <property type="evidence" value="ECO:0007669"/>
    <property type="project" value="TreeGrafter"/>
</dbReference>
<dbReference type="SUPFAM" id="SSF48498">
    <property type="entry name" value="Tetracyclin repressor-like, C-terminal domain"/>
    <property type="match status" value="1"/>
</dbReference>
<dbReference type="InterPro" id="IPR001647">
    <property type="entry name" value="HTH_TetR"/>
</dbReference>
<keyword evidence="1 2" id="KW-0238">DNA-binding</keyword>
<organism evidence="5 6">
    <name type="scientific">Flexivirga aerilata</name>
    <dbReference type="NCBI Taxonomy" id="1656889"/>
    <lineage>
        <taxon>Bacteria</taxon>
        <taxon>Bacillati</taxon>
        <taxon>Actinomycetota</taxon>
        <taxon>Actinomycetes</taxon>
        <taxon>Micrococcales</taxon>
        <taxon>Dermacoccaceae</taxon>
        <taxon>Flexivirga</taxon>
    </lineage>
</organism>
<feature type="compositionally biased region" description="Basic residues" evidence="3">
    <location>
        <begin position="1"/>
        <end position="15"/>
    </location>
</feature>
<dbReference type="Gene3D" id="1.10.357.10">
    <property type="entry name" value="Tetracycline Repressor, domain 2"/>
    <property type="match status" value="1"/>
</dbReference>
<dbReference type="RefSeq" id="WP_171156147.1">
    <property type="nucleotide sequence ID" value="NZ_JABENB010000002.1"/>
</dbReference>
<proteinExistence type="predicted"/>
<dbReference type="GO" id="GO:0003700">
    <property type="term" value="F:DNA-binding transcription factor activity"/>
    <property type="evidence" value="ECO:0007669"/>
    <property type="project" value="TreeGrafter"/>
</dbReference>
<dbReference type="Proteomes" id="UP000557772">
    <property type="component" value="Unassembled WGS sequence"/>
</dbReference>
<keyword evidence="6" id="KW-1185">Reference proteome</keyword>
<dbReference type="PROSITE" id="PS50977">
    <property type="entry name" value="HTH_TETR_2"/>
    <property type="match status" value="1"/>
</dbReference>
<dbReference type="InterPro" id="IPR009057">
    <property type="entry name" value="Homeodomain-like_sf"/>
</dbReference>
<evidence type="ECO:0000259" key="4">
    <source>
        <dbReference type="PROSITE" id="PS50977"/>
    </source>
</evidence>
<sequence length="217" mass="23238">MPVSAKRHHHRRRRNGQAPEGAQARQEHLLSCAIAVVGQSGMRGLTHRAVDREAGLPEGTCSVYYRTRLALLTALTNFVAGKLNDDVKQMASALPDPGTDEGRDAAIEATTDLLLGWSVHPELIITISELALEAARNPSLSGPITAWREGLTVLVEEIVRRGDSSEPRRRAEAIVASLDGVVLSALLATNPADRPAYLRSTVDLVLRGLIAGDEGGC</sequence>
<name>A0A849AI64_9MICO</name>
<evidence type="ECO:0000256" key="1">
    <source>
        <dbReference type="ARBA" id="ARBA00023125"/>
    </source>
</evidence>
<dbReference type="AlphaFoldDB" id="A0A849AI64"/>
<feature type="domain" description="HTH tetR-type" evidence="4">
    <location>
        <begin position="23"/>
        <end position="83"/>
    </location>
</feature>
<dbReference type="PANTHER" id="PTHR30055">
    <property type="entry name" value="HTH-TYPE TRANSCRIPTIONAL REGULATOR RUTR"/>
    <property type="match status" value="1"/>
</dbReference>